<dbReference type="HOGENOM" id="CLU_094161_0_1_7"/>
<dbReference type="RefSeq" id="WP_015775287.1">
    <property type="nucleotide sequence ID" value="NC_013173.1"/>
</dbReference>
<evidence type="ECO:0000256" key="2">
    <source>
        <dbReference type="ARBA" id="ARBA00000711"/>
    </source>
</evidence>
<evidence type="ECO:0000256" key="6">
    <source>
        <dbReference type="ARBA" id="ARBA00005159"/>
    </source>
</evidence>
<comment type="pathway">
    <text evidence="6">Cofactor biosynthesis; adenosylcobalamin biosynthesis; adenosylcobalamin from cob(II)yrinate a,c-diamide: step 5/7.</text>
</comment>
<dbReference type="SUPFAM" id="SSF52540">
    <property type="entry name" value="P-loop containing nucleoside triphosphate hydrolases"/>
    <property type="match status" value="1"/>
</dbReference>
<dbReference type="STRING" id="525897.Dbac_3123"/>
<comment type="catalytic activity">
    <reaction evidence="1">
        <text>adenosylcob(III)inamide + ATP = adenosylcob(III)inamide phosphate + ADP + H(+)</text>
        <dbReference type="Rhea" id="RHEA:15769"/>
        <dbReference type="ChEBI" id="CHEBI:2480"/>
        <dbReference type="ChEBI" id="CHEBI:15378"/>
        <dbReference type="ChEBI" id="CHEBI:30616"/>
        <dbReference type="ChEBI" id="CHEBI:58502"/>
        <dbReference type="ChEBI" id="CHEBI:456216"/>
        <dbReference type="EC" id="2.7.1.156"/>
    </reaction>
</comment>
<keyword evidence="14" id="KW-0067">ATP-binding</keyword>
<comment type="catalytic activity">
    <reaction evidence="3">
        <text>adenosylcob(III)inamide + GTP = adenosylcob(III)inamide phosphate + GDP + H(+)</text>
        <dbReference type="Rhea" id="RHEA:15765"/>
        <dbReference type="ChEBI" id="CHEBI:2480"/>
        <dbReference type="ChEBI" id="CHEBI:15378"/>
        <dbReference type="ChEBI" id="CHEBI:37565"/>
        <dbReference type="ChEBI" id="CHEBI:58189"/>
        <dbReference type="ChEBI" id="CHEBI:58502"/>
        <dbReference type="EC" id="2.7.1.156"/>
    </reaction>
</comment>
<name>C7LWY8_DESBD</name>
<dbReference type="PANTHER" id="PTHR34848">
    <property type="match status" value="1"/>
</dbReference>
<evidence type="ECO:0000256" key="9">
    <source>
        <dbReference type="ARBA" id="ARBA00012523"/>
    </source>
</evidence>
<organism evidence="18 19">
    <name type="scientific">Desulfomicrobium baculatum (strain DSM 4028 / VKM B-1378 / X)</name>
    <name type="common">Desulfovibrio baculatus</name>
    <dbReference type="NCBI Taxonomy" id="525897"/>
    <lineage>
        <taxon>Bacteria</taxon>
        <taxon>Pseudomonadati</taxon>
        <taxon>Thermodesulfobacteriota</taxon>
        <taxon>Desulfovibrionia</taxon>
        <taxon>Desulfovibrionales</taxon>
        <taxon>Desulfomicrobiaceae</taxon>
        <taxon>Desulfomicrobium</taxon>
    </lineage>
</organism>
<keyword evidence="13" id="KW-0418">Kinase</keyword>
<keyword evidence="19" id="KW-1185">Reference proteome</keyword>
<evidence type="ECO:0000256" key="10">
    <source>
        <dbReference type="ARBA" id="ARBA00022573"/>
    </source>
</evidence>
<dbReference type="Pfam" id="PF02283">
    <property type="entry name" value="CobU"/>
    <property type="match status" value="1"/>
</dbReference>
<evidence type="ECO:0000256" key="4">
    <source>
        <dbReference type="ARBA" id="ARBA00003889"/>
    </source>
</evidence>
<comment type="pathway">
    <text evidence="5">Cofactor biosynthesis; adenosylcobalamin biosynthesis; adenosylcobalamin from cob(II)yrinate a,c-diamide: step 6/7.</text>
</comment>
<keyword evidence="15" id="KW-0342">GTP-binding</keyword>
<keyword evidence="12" id="KW-0547">Nucleotide-binding</keyword>
<sequence length="168" mass="18226">MIDLVLGGNKSGKSDFGLELLCRGPRPWTLVATGKSRDLAFRRQITTHRQNRDADIAVREVDTDLAGALGALAPSGGSVLVDSLDFWMFSLAGSRDDGKRMREEFFAGLRDWRGGNLILVSTEMGLGPLAFDGEIRAFARDLGQLNREIASVSTSVYLVVAGLAQKLK</sequence>
<dbReference type="AlphaFoldDB" id="C7LWY8"/>
<dbReference type="GO" id="GO:0008820">
    <property type="term" value="F:cobinamide phosphate guanylyltransferase activity"/>
    <property type="evidence" value="ECO:0007669"/>
    <property type="project" value="UniProtKB-EC"/>
</dbReference>
<reference evidence="18 19" key="1">
    <citation type="journal article" date="2009" name="Stand. Genomic Sci.">
        <title>Complete genome sequence of Desulfomicrobium baculatum type strain (X).</title>
        <authorList>
            <person name="Copeland A."/>
            <person name="Spring S."/>
            <person name="Goker M."/>
            <person name="Schneider S."/>
            <person name="Lapidus A."/>
            <person name="Del Rio T.G."/>
            <person name="Tice H."/>
            <person name="Cheng J.F."/>
            <person name="Chen F."/>
            <person name="Nolan M."/>
            <person name="Bruce D."/>
            <person name="Goodwin L."/>
            <person name="Pitluck S."/>
            <person name="Ivanova N."/>
            <person name="Mavrommatis K."/>
            <person name="Ovchinnikova G."/>
            <person name="Pati A."/>
            <person name="Chen A."/>
            <person name="Palaniappan K."/>
            <person name="Land M."/>
            <person name="Hauser L."/>
            <person name="Chang Y.J."/>
            <person name="Jeffries C.C."/>
            <person name="Meincke L."/>
            <person name="Sims D."/>
            <person name="Brettin T."/>
            <person name="Detter J.C."/>
            <person name="Han C."/>
            <person name="Chain P."/>
            <person name="Bristow J."/>
            <person name="Eisen J.A."/>
            <person name="Markowitz V."/>
            <person name="Hugenholtz P."/>
            <person name="Kyrpides N.C."/>
            <person name="Klenk H.P."/>
            <person name="Lucas S."/>
        </authorList>
    </citation>
    <scope>NUCLEOTIDE SEQUENCE [LARGE SCALE GENOMIC DNA]</scope>
    <source>
        <strain evidence="19">DSM 4028 / VKM B-1378 / X</strain>
    </source>
</reference>
<keyword evidence="11" id="KW-0808">Transferase</keyword>
<evidence type="ECO:0000256" key="7">
    <source>
        <dbReference type="ARBA" id="ARBA00007490"/>
    </source>
</evidence>
<dbReference type="EMBL" id="CP001629">
    <property type="protein sequence ID" value="ACU91198.1"/>
    <property type="molecule type" value="Genomic_DNA"/>
</dbReference>
<keyword evidence="10" id="KW-0169">Cobalamin biosynthesis</keyword>
<proteinExistence type="inferred from homology"/>
<dbReference type="EC" id="2.7.7.62" evidence="9"/>
<evidence type="ECO:0000313" key="19">
    <source>
        <dbReference type="Proteomes" id="UP000002216"/>
    </source>
</evidence>
<protein>
    <recommendedName>
        <fullName evidence="16">Adenosylcobinamide kinase</fullName>
        <ecNumber evidence="8">2.7.1.156</ecNumber>
        <ecNumber evidence="9">2.7.7.62</ecNumber>
    </recommendedName>
    <alternativeName>
        <fullName evidence="17">Adenosylcobinamide-phosphate guanylyltransferase</fullName>
    </alternativeName>
</protein>
<dbReference type="KEGG" id="dba:Dbac_3123"/>
<dbReference type="EC" id="2.7.1.156" evidence="8"/>
<comment type="function">
    <text evidence="4">Catalyzes ATP-dependent phosphorylation of adenosylcobinamide and addition of GMP to adenosylcobinamide phosphate.</text>
</comment>
<dbReference type="GO" id="GO:0009236">
    <property type="term" value="P:cobalamin biosynthetic process"/>
    <property type="evidence" value="ECO:0007669"/>
    <property type="project" value="UniProtKB-UniPathway"/>
</dbReference>
<dbReference type="UniPathway" id="UPA00148">
    <property type="reaction ID" value="UER00236"/>
</dbReference>
<evidence type="ECO:0000256" key="11">
    <source>
        <dbReference type="ARBA" id="ARBA00022679"/>
    </source>
</evidence>
<dbReference type="OrthoDB" id="9788370at2"/>
<evidence type="ECO:0000256" key="1">
    <source>
        <dbReference type="ARBA" id="ARBA00000312"/>
    </source>
</evidence>
<evidence type="ECO:0000313" key="18">
    <source>
        <dbReference type="EMBL" id="ACU91198.1"/>
    </source>
</evidence>
<dbReference type="GO" id="GO:0005524">
    <property type="term" value="F:ATP binding"/>
    <property type="evidence" value="ECO:0007669"/>
    <property type="project" value="UniProtKB-KW"/>
</dbReference>
<evidence type="ECO:0000256" key="16">
    <source>
        <dbReference type="ARBA" id="ARBA00029570"/>
    </source>
</evidence>
<evidence type="ECO:0000256" key="12">
    <source>
        <dbReference type="ARBA" id="ARBA00022741"/>
    </source>
</evidence>
<evidence type="ECO:0000256" key="15">
    <source>
        <dbReference type="ARBA" id="ARBA00023134"/>
    </source>
</evidence>
<comment type="catalytic activity">
    <reaction evidence="2">
        <text>adenosylcob(III)inamide phosphate + GTP + H(+) = adenosylcob(III)inamide-GDP + diphosphate</text>
        <dbReference type="Rhea" id="RHEA:22712"/>
        <dbReference type="ChEBI" id="CHEBI:15378"/>
        <dbReference type="ChEBI" id="CHEBI:33019"/>
        <dbReference type="ChEBI" id="CHEBI:37565"/>
        <dbReference type="ChEBI" id="CHEBI:58502"/>
        <dbReference type="ChEBI" id="CHEBI:60487"/>
        <dbReference type="EC" id="2.7.7.62"/>
    </reaction>
</comment>
<evidence type="ECO:0000256" key="14">
    <source>
        <dbReference type="ARBA" id="ARBA00022840"/>
    </source>
</evidence>
<dbReference type="PANTHER" id="PTHR34848:SF1">
    <property type="entry name" value="BIFUNCTIONAL ADENOSYLCOBALAMIN BIOSYNTHESIS PROTEIN COBU"/>
    <property type="match status" value="1"/>
</dbReference>
<dbReference type="GO" id="GO:0005525">
    <property type="term" value="F:GTP binding"/>
    <property type="evidence" value="ECO:0007669"/>
    <property type="project" value="UniProtKB-KW"/>
</dbReference>
<evidence type="ECO:0000256" key="17">
    <source>
        <dbReference type="ARBA" id="ARBA00030571"/>
    </source>
</evidence>
<evidence type="ECO:0000256" key="3">
    <source>
        <dbReference type="ARBA" id="ARBA00001522"/>
    </source>
</evidence>
<gene>
    <name evidence="18" type="ordered locus">Dbac_3123</name>
</gene>
<dbReference type="GO" id="GO:0043752">
    <property type="term" value="F:adenosylcobinamide kinase activity"/>
    <property type="evidence" value="ECO:0007669"/>
    <property type="project" value="UniProtKB-EC"/>
</dbReference>
<evidence type="ECO:0000256" key="8">
    <source>
        <dbReference type="ARBA" id="ARBA00012016"/>
    </source>
</evidence>
<dbReference type="Proteomes" id="UP000002216">
    <property type="component" value="Chromosome"/>
</dbReference>
<evidence type="ECO:0000256" key="13">
    <source>
        <dbReference type="ARBA" id="ARBA00022777"/>
    </source>
</evidence>
<dbReference type="Gene3D" id="3.40.50.300">
    <property type="entry name" value="P-loop containing nucleotide triphosphate hydrolases"/>
    <property type="match status" value="1"/>
</dbReference>
<evidence type="ECO:0000256" key="5">
    <source>
        <dbReference type="ARBA" id="ARBA00004692"/>
    </source>
</evidence>
<comment type="similarity">
    <text evidence="7">Belongs to the CobU/CobP family.</text>
</comment>
<dbReference type="InterPro" id="IPR003203">
    <property type="entry name" value="CobU/CobP"/>
</dbReference>
<dbReference type="eggNOG" id="COG2087">
    <property type="taxonomic scope" value="Bacteria"/>
</dbReference>
<accession>C7LWY8</accession>
<dbReference type="InterPro" id="IPR027417">
    <property type="entry name" value="P-loop_NTPase"/>
</dbReference>